<name>A0A1E5GSJ3_9ENTE</name>
<dbReference type="EC" id="5.4.99.62" evidence="2 6"/>
<comment type="catalytic activity">
    <reaction evidence="1 6">
        <text>beta-D-ribopyranose = beta-D-ribofuranose</text>
        <dbReference type="Rhea" id="RHEA:25432"/>
        <dbReference type="ChEBI" id="CHEBI:27476"/>
        <dbReference type="ChEBI" id="CHEBI:47002"/>
        <dbReference type="EC" id="5.4.99.62"/>
    </reaction>
</comment>
<keyword evidence="4 6" id="KW-0413">Isomerase</keyword>
<dbReference type="PANTHER" id="PTHR37831:SF1">
    <property type="entry name" value="D-RIBOSE PYRANASE"/>
    <property type="match status" value="1"/>
</dbReference>
<dbReference type="Gene3D" id="3.40.1650.10">
    <property type="entry name" value="RbsD-like domain"/>
    <property type="match status" value="1"/>
</dbReference>
<feature type="binding site" evidence="6">
    <location>
        <position position="96"/>
    </location>
    <ligand>
        <name>substrate</name>
    </ligand>
</feature>
<sequence>MKKRGLLNSEIAKVVDDLRHTDRIIIGDCGLPVPDNVKQIDISLKQGTPSFYSVLETILEEVAIEKVILAEEIKENNSELHGKMTGLFSTIDYVSHEEFKTLSQEVKAIIRTGEDTPYANIILQSAVIF</sequence>
<keyword evidence="3 6" id="KW-0963">Cytoplasm</keyword>
<comment type="pathway">
    <text evidence="6">Carbohydrate metabolism; D-ribose degradation; D-ribose 5-phosphate from beta-D-ribopyranose: step 1/2.</text>
</comment>
<feature type="active site" description="Proton donor" evidence="6">
    <location>
        <position position="20"/>
    </location>
</feature>
<evidence type="ECO:0000256" key="2">
    <source>
        <dbReference type="ARBA" id="ARBA00012862"/>
    </source>
</evidence>
<evidence type="ECO:0000256" key="3">
    <source>
        <dbReference type="ARBA" id="ARBA00022490"/>
    </source>
</evidence>
<evidence type="ECO:0000313" key="8">
    <source>
        <dbReference type="Proteomes" id="UP000094764"/>
    </source>
</evidence>
<comment type="caution">
    <text evidence="7">The sequence shown here is derived from an EMBL/GenBank/DDBJ whole genome shotgun (WGS) entry which is preliminary data.</text>
</comment>
<dbReference type="PANTHER" id="PTHR37831">
    <property type="entry name" value="D-RIBOSE PYRANASE"/>
    <property type="match status" value="1"/>
</dbReference>
<dbReference type="SUPFAM" id="SSF102546">
    <property type="entry name" value="RbsD-like"/>
    <property type="match status" value="1"/>
</dbReference>
<evidence type="ECO:0000256" key="1">
    <source>
        <dbReference type="ARBA" id="ARBA00000223"/>
    </source>
</evidence>
<comment type="subcellular location">
    <subcellularLocation>
        <location evidence="6">Cytoplasm</location>
    </subcellularLocation>
</comment>
<evidence type="ECO:0000256" key="4">
    <source>
        <dbReference type="ARBA" id="ARBA00023235"/>
    </source>
</evidence>
<dbReference type="AlphaFoldDB" id="A0A1E5GSJ3"/>
<dbReference type="GO" id="GO:0016872">
    <property type="term" value="F:intramolecular lyase activity"/>
    <property type="evidence" value="ECO:0007669"/>
    <property type="project" value="UniProtKB-UniRule"/>
</dbReference>
<dbReference type="Pfam" id="PF05025">
    <property type="entry name" value="RbsD_FucU"/>
    <property type="match status" value="1"/>
</dbReference>
<dbReference type="EMBL" id="MIKB01000015">
    <property type="protein sequence ID" value="OEG15646.1"/>
    <property type="molecule type" value="Genomic_DNA"/>
</dbReference>
<evidence type="ECO:0000313" key="7">
    <source>
        <dbReference type="EMBL" id="OEG15646.1"/>
    </source>
</evidence>
<dbReference type="NCBIfam" id="NF008761">
    <property type="entry name" value="PRK11797.1"/>
    <property type="match status" value="1"/>
</dbReference>
<comment type="similarity">
    <text evidence="6">Belongs to the RbsD / FucU family. RbsD subfamily.</text>
</comment>
<feature type="binding site" evidence="6">
    <location>
        <begin position="118"/>
        <end position="120"/>
    </location>
    <ligand>
        <name>substrate</name>
    </ligand>
</feature>
<dbReference type="InterPro" id="IPR023750">
    <property type="entry name" value="RbsD-like_sf"/>
</dbReference>
<dbReference type="GO" id="GO:0019303">
    <property type="term" value="P:D-ribose catabolic process"/>
    <property type="evidence" value="ECO:0007669"/>
    <property type="project" value="UniProtKB-UniRule"/>
</dbReference>
<evidence type="ECO:0000256" key="6">
    <source>
        <dbReference type="HAMAP-Rule" id="MF_01661"/>
    </source>
</evidence>
<dbReference type="Proteomes" id="UP000094764">
    <property type="component" value="Unassembled WGS sequence"/>
</dbReference>
<accession>A0A1E5GSJ3</accession>
<evidence type="ECO:0000256" key="5">
    <source>
        <dbReference type="ARBA" id="ARBA00023277"/>
    </source>
</evidence>
<keyword evidence="5 6" id="KW-0119">Carbohydrate metabolism</keyword>
<comment type="subunit">
    <text evidence="6">Homodecamer.</text>
</comment>
<dbReference type="RefSeq" id="WP_069635515.1">
    <property type="nucleotide sequence ID" value="NZ_JXKZ01000006.1"/>
</dbReference>
<dbReference type="HAMAP" id="MF_01661">
    <property type="entry name" value="D_rib_pyranase"/>
    <property type="match status" value="1"/>
</dbReference>
<feature type="binding site" evidence="6">
    <location>
        <position position="28"/>
    </location>
    <ligand>
        <name>substrate</name>
    </ligand>
</feature>
<keyword evidence="8" id="KW-1185">Reference proteome</keyword>
<protein>
    <recommendedName>
        <fullName evidence="2 6">D-ribose pyranase</fullName>
        <ecNumber evidence="2 6">5.4.99.62</ecNumber>
    </recommendedName>
</protein>
<gene>
    <name evidence="6" type="primary">rbsD</name>
    <name evidence="7" type="ORF">BCR23_09275</name>
</gene>
<dbReference type="InterPro" id="IPR023064">
    <property type="entry name" value="D-ribose_pyranase"/>
</dbReference>
<reference evidence="8" key="1">
    <citation type="submission" date="2016-09" db="EMBL/GenBank/DDBJ databases">
        <authorList>
            <person name="Gulvik C.A."/>
        </authorList>
    </citation>
    <scope>NUCLEOTIDE SEQUENCE [LARGE SCALE GENOMIC DNA]</scope>
    <source>
        <strain evidence="8">LMG 26306</strain>
    </source>
</reference>
<dbReference type="GO" id="GO:0048029">
    <property type="term" value="F:monosaccharide binding"/>
    <property type="evidence" value="ECO:0007669"/>
    <property type="project" value="InterPro"/>
</dbReference>
<dbReference type="GO" id="GO:0062193">
    <property type="term" value="F:D-ribose pyranase activity"/>
    <property type="evidence" value="ECO:0007669"/>
    <property type="project" value="UniProtKB-EC"/>
</dbReference>
<organism evidence="7 8">
    <name type="scientific">Enterococcus quebecensis</name>
    <dbReference type="NCBI Taxonomy" id="903983"/>
    <lineage>
        <taxon>Bacteria</taxon>
        <taxon>Bacillati</taxon>
        <taxon>Bacillota</taxon>
        <taxon>Bacilli</taxon>
        <taxon>Lactobacillales</taxon>
        <taxon>Enterococcaceae</taxon>
        <taxon>Enterococcus</taxon>
    </lineage>
</organism>
<dbReference type="GO" id="GO:0005829">
    <property type="term" value="C:cytosol"/>
    <property type="evidence" value="ECO:0007669"/>
    <property type="project" value="TreeGrafter"/>
</dbReference>
<comment type="function">
    <text evidence="6">Catalyzes the interconversion of beta-pyran and beta-furan forms of D-ribose.</text>
</comment>
<dbReference type="OrthoDB" id="9805009at2"/>
<proteinExistence type="inferred from homology"/>
<dbReference type="InterPro" id="IPR007721">
    <property type="entry name" value="RbsD_FucU"/>
</dbReference>
<dbReference type="STRING" id="903983.BCR23_09275"/>
<dbReference type="UniPathway" id="UPA00916">
    <property type="reaction ID" value="UER00888"/>
</dbReference>